<evidence type="ECO:0000256" key="8">
    <source>
        <dbReference type="ARBA" id="ARBA00022969"/>
    </source>
</evidence>
<name>A0AB39HU42_9BACI</name>
<evidence type="ECO:0000256" key="9">
    <source>
        <dbReference type="ARBA" id="ARBA00023012"/>
    </source>
</evidence>
<dbReference type="PROSITE" id="PS50112">
    <property type="entry name" value="PAS"/>
    <property type="match status" value="1"/>
</dbReference>
<dbReference type="SUPFAM" id="SSF47384">
    <property type="entry name" value="Homodimeric domain of signal transducing histidine kinase"/>
    <property type="match status" value="1"/>
</dbReference>
<feature type="domain" description="PAC" evidence="12">
    <location>
        <begin position="105"/>
        <end position="156"/>
    </location>
</feature>
<dbReference type="GO" id="GO:0000155">
    <property type="term" value="F:phosphorelay sensor kinase activity"/>
    <property type="evidence" value="ECO:0007669"/>
    <property type="project" value="InterPro"/>
</dbReference>
<dbReference type="CDD" id="cd00130">
    <property type="entry name" value="PAS"/>
    <property type="match status" value="1"/>
</dbReference>
<dbReference type="Gene3D" id="1.10.287.130">
    <property type="match status" value="1"/>
</dbReference>
<dbReference type="SUPFAM" id="SSF55785">
    <property type="entry name" value="PYP-like sensor domain (PAS domain)"/>
    <property type="match status" value="1"/>
</dbReference>
<dbReference type="AlphaFoldDB" id="A0AB39HU42"/>
<dbReference type="SMART" id="SM00388">
    <property type="entry name" value="HisKA"/>
    <property type="match status" value="1"/>
</dbReference>
<dbReference type="InterPro" id="IPR000014">
    <property type="entry name" value="PAS"/>
</dbReference>
<dbReference type="InterPro" id="IPR035965">
    <property type="entry name" value="PAS-like_dom_sf"/>
</dbReference>
<gene>
    <name evidence="13" type="ORF">AB4Y30_07760</name>
</gene>
<evidence type="ECO:0000256" key="7">
    <source>
        <dbReference type="ARBA" id="ARBA00022840"/>
    </source>
</evidence>
<dbReference type="NCBIfam" id="TIGR00229">
    <property type="entry name" value="sensory_box"/>
    <property type="match status" value="1"/>
</dbReference>
<dbReference type="PANTHER" id="PTHR43065">
    <property type="entry name" value="SENSOR HISTIDINE KINASE"/>
    <property type="match status" value="1"/>
</dbReference>
<evidence type="ECO:0000256" key="4">
    <source>
        <dbReference type="ARBA" id="ARBA00022679"/>
    </source>
</evidence>
<dbReference type="GO" id="GO:0005524">
    <property type="term" value="F:ATP binding"/>
    <property type="evidence" value="ECO:0007669"/>
    <property type="project" value="UniProtKB-KW"/>
</dbReference>
<keyword evidence="7 13" id="KW-0067">ATP-binding</keyword>
<organism evidence="13">
    <name type="scientific">Ornithinibacillus sp. 4-3</name>
    <dbReference type="NCBI Taxonomy" id="3231488"/>
    <lineage>
        <taxon>Bacteria</taxon>
        <taxon>Bacillati</taxon>
        <taxon>Bacillota</taxon>
        <taxon>Bacilli</taxon>
        <taxon>Bacillales</taxon>
        <taxon>Bacillaceae</taxon>
        <taxon>Ornithinibacillus</taxon>
    </lineage>
</organism>
<dbReference type="InterPro" id="IPR013655">
    <property type="entry name" value="PAS_fold_3"/>
</dbReference>
<evidence type="ECO:0000313" key="13">
    <source>
        <dbReference type="EMBL" id="XDK34234.1"/>
    </source>
</evidence>
<dbReference type="PANTHER" id="PTHR43065:SF34">
    <property type="entry name" value="SPORULATION KINASE A"/>
    <property type="match status" value="1"/>
</dbReference>
<dbReference type="InterPro" id="IPR004358">
    <property type="entry name" value="Sig_transdc_His_kin-like_C"/>
</dbReference>
<protein>
    <recommendedName>
        <fullName evidence="2">histidine kinase</fullName>
        <ecNumber evidence="2">2.7.13.3</ecNumber>
    </recommendedName>
</protein>
<keyword evidence="6" id="KW-0418">Kinase</keyword>
<proteinExistence type="predicted"/>
<dbReference type="EC" id="2.7.13.3" evidence="2"/>
<evidence type="ECO:0000256" key="5">
    <source>
        <dbReference type="ARBA" id="ARBA00022741"/>
    </source>
</evidence>
<dbReference type="GO" id="GO:0030435">
    <property type="term" value="P:sporulation resulting in formation of a cellular spore"/>
    <property type="evidence" value="ECO:0007669"/>
    <property type="project" value="UniProtKB-KW"/>
</dbReference>
<evidence type="ECO:0000259" key="11">
    <source>
        <dbReference type="PROSITE" id="PS50112"/>
    </source>
</evidence>
<evidence type="ECO:0000256" key="3">
    <source>
        <dbReference type="ARBA" id="ARBA00022553"/>
    </source>
</evidence>
<accession>A0AB39HU42</accession>
<dbReference type="InterPro" id="IPR003661">
    <property type="entry name" value="HisK_dim/P_dom"/>
</dbReference>
<evidence type="ECO:0000256" key="6">
    <source>
        <dbReference type="ARBA" id="ARBA00022777"/>
    </source>
</evidence>
<dbReference type="FunFam" id="1.10.287.130:FF:000040">
    <property type="entry name" value="PAS domain-containing sensor histidine kinase"/>
    <property type="match status" value="1"/>
</dbReference>
<dbReference type="RefSeq" id="WP_368654911.1">
    <property type="nucleotide sequence ID" value="NZ_CP162599.1"/>
</dbReference>
<dbReference type="PRINTS" id="PR00344">
    <property type="entry name" value="BCTRLSENSOR"/>
</dbReference>
<dbReference type="Gene3D" id="3.30.450.20">
    <property type="entry name" value="PAS domain"/>
    <property type="match status" value="1"/>
</dbReference>
<dbReference type="InterPro" id="IPR003594">
    <property type="entry name" value="HATPase_dom"/>
</dbReference>
<evidence type="ECO:0000256" key="2">
    <source>
        <dbReference type="ARBA" id="ARBA00012438"/>
    </source>
</evidence>
<evidence type="ECO:0000256" key="1">
    <source>
        <dbReference type="ARBA" id="ARBA00000085"/>
    </source>
</evidence>
<dbReference type="EMBL" id="CP162599">
    <property type="protein sequence ID" value="XDK34234.1"/>
    <property type="molecule type" value="Genomic_DNA"/>
</dbReference>
<dbReference type="Pfam" id="PF08447">
    <property type="entry name" value="PAS_3"/>
    <property type="match status" value="1"/>
</dbReference>
<dbReference type="SUPFAM" id="SSF55874">
    <property type="entry name" value="ATPase domain of HSP90 chaperone/DNA topoisomerase II/histidine kinase"/>
    <property type="match status" value="1"/>
</dbReference>
<dbReference type="CDD" id="cd00082">
    <property type="entry name" value="HisKA"/>
    <property type="match status" value="1"/>
</dbReference>
<evidence type="ECO:0000259" key="12">
    <source>
        <dbReference type="PROSITE" id="PS50113"/>
    </source>
</evidence>
<dbReference type="PROSITE" id="PS50113">
    <property type="entry name" value="PAC"/>
    <property type="match status" value="1"/>
</dbReference>
<keyword evidence="9" id="KW-0902">Two-component regulatory system</keyword>
<dbReference type="SMART" id="SM00091">
    <property type="entry name" value="PAS"/>
    <property type="match status" value="1"/>
</dbReference>
<evidence type="ECO:0000259" key="10">
    <source>
        <dbReference type="PROSITE" id="PS50109"/>
    </source>
</evidence>
<keyword evidence="3" id="KW-0597">Phosphoprotein</keyword>
<comment type="catalytic activity">
    <reaction evidence="1">
        <text>ATP + protein L-histidine = ADP + protein N-phospho-L-histidine.</text>
        <dbReference type="EC" id="2.7.13.3"/>
    </reaction>
</comment>
<reference evidence="13" key="1">
    <citation type="submission" date="2024-07" db="EMBL/GenBank/DDBJ databases">
        <title>Halotolerant mesophilic bacterium Ornithinibacillus sp. 4-3, sp. nov., isolated from soil.</title>
        <authorList>
            <person name="Sidarenka A.V."/>
            <person name="Guliayeva D.E."/>
            <person name="Leanovich S.I."/>
            <person name="Hileuskaya K.S."/>
            <person name="Akhremchuk A.E."/>
            <person name="Sikolenko M.A."/>
            <person name="Valentovich L.N."/>
        </authorList>
    </citation>
    <scope>NUCLEOTIDE SEQUENCE</scope>
    <source>
        <strain evidence="13">4-3</strain>
    </source>
</reference>
<dbReference type="Pfam" id="PF00512">
    <property type="entry name" value="HisKA"/>
    <property type="match status" value="1"/>
</dbReference>
<feature type="domain" description="Histidine kinase" evidence="10">
    <location>
        <begin position="169"/>
        <end position="370"/>
    </location>
</feature>
<feature type="domain" description="PAS" evidence="11">
    <location>
        <begin position="44"/>
        <end position="99"/>
    </location>
</feature>
<dbReference type="Pfam" id="PF02518">
    <property type="entry name" value="HATPase_c"/>
    <property type="match status" value="1"/>
</dbReference>
<dbReference type="InterPro" id="IPR036097">
    <property type="entry name" value="HisK_dim/P_sf"/>
</dbReference>
<keyword evidence="8" id="KW-0749">Sporulation</keyword>
<sequence length="370" mass="42246">MNNNDTGIENFIEPRRDDMTIYQSLGSLPSEILQWLDKNSMSHVMVWDTGGKLRYITDSMENVLGYKAEELIGKTWREIVSPMDIKYIEQAFYDEGNDGLESEDSSFDVSMVNKNGQVIWFEYRLGKVHSKKDESFFITTIQELKDQQEAKNRLIQSEKLSVAGQLAAGIAHEIRNPLTSLKGFLQLLQAGVSQKEVYYKIMYEEIEKIEAITTELLFLSKPMTNNKKEESVQSMINDVIILLRLQAKLNNIVIETQIDEDYSIFCDRSQMKQVFINLIKNAIEVSEADTKVVVISRKKEDCIEIDVVDEGPGIPESIIHKIGEPFFTTRNGGTGLGIMITKQILKHHESKLEILSNESKGTIFRICFPI</sequence>
<dbReference type="Gene3D" id="3.30.565.10">
    <property type="entry name" value="Histidine kinase-like ATPase, C-terminal domain"/>
    <property type="match status" value="1"/>
</dbReference>
<dbReference type="InterPro" id="IPR005467">
    <property type="entry name" value="His_kinase_dom"/>
</dbReference>
<keyword evidence="4" id="KW-0808">Transferase</keyword>
<keyword evidence="5" id="KW-0547">Nucleotide-binding</keyword>
<dbReference type="SMART" id="SM00387">
    <property type="entry name" value="HATPase_c"/>
    <property type="match status" value="1"/>
</dbReference>
<dbReference type="InterPro" id="IPR000700">
    <property type="entry name" value="PAS-assoc_C"/>
</dbReference>
<dbReference type="InterPro" id="IPR036890">
    <property type="entry name" value="HATPase_C_sf"/>
</dbReference>
<dbReference type="PROSITE" id="PS50109">
    <property type="entry name" value="HIS_KIN"/>
    <property type="match status" value="1"/>
</dbReference>
<dbReference type="CDD" id="cd00075">
    <property type="entry name" value="HATPase"/>
    <property type="match status" value="1"/>
</dbReference>